<feature type="transmembrane region" description="Helical" evidence="1">
    <location>
        <begin position="378"/>
        <end position="397"/>
    </location>
</feature>
<evidence type="ECO:0008006" key="4">
    <source>
        <dbReference type="Google" id="ProtNLM"/>
    </source>
</evidence>
<sequence length="627" mass="68437">MKTRNTLACDGSVRKRTLRQRIAGIDLNDPRLTAKARIWVPVLFGLWSVFLGQDRNWDGFNYHQYNGFALLHGKLLVDFAPAGMQTYFNPMLDVFYYGLNQLLPPPLVGFLLGTLHGTMFVLLLSVVKRVLPGLPAEDRYRTPLLLAAAGVLTANFLSGLGNSMGDDTTALFVLASVLVLLSRWERLAALDRHALLGLTGAGVLAGIAMGLKLTNATYALALSAACLLAPGSAPGRLRAAILFGVAALGGLLAAGGYWMAVMWHTFGNPFFPQFSSLFPNPLTPPIGVSDTTWLPKSVLEYALWPFVFSLDSKRVGQATLHQVIWPVVYLLFGALAAASLARLNGRRPHRPARLDSRAAFVLVFVALGYLAWMFVFSIYRYIVPIEVLAPLACYLLLMRLAPYATARRLAAWVLGGATAVVLAGGVETWGHERWAAKAFRADVPALSSPGTTTVVTLGGDPVWGWIVQFFPDTVAFTQINGSFPHTPLYDQRIADMIRRREGPAYAVIEGHYNWRADSVEKMDRIASAVGLTASDKGCALLQTAVLRLRLHASVRTVPGGKPGHVCNLGLRADDVRDIAGENARLVERAQPIFARHGLALDQRSCQAYRAYVGQGVFPYQWCRVALQ</sequence>
<feature type="transmembrane region" description="Helical" evidence="1">
    <location>
        <begin position="108"/>
        <end position="131"/>
    </location>
</feature>
<dbReference type="OrthoDB" id="1814621at2"/>
<feature type="transmembrane region" description="Helical" evidence="1">
    <location>
        <begin position="168"/>
        <end position="184"/>
    </location>
</feature>
<keyword evidence="1" id="KW-0812">Transmembrane</keyword>
<protein>
    <recommendedName>
        <fullName evidence="4">DUF2029 domain-containing protein</fullName>
    </recommendedName>
</protein>
<proteinExistence type="predicted"/>
<keyword evidence="1" id="KW-0472">Membrane</keyword>
<reference evidence="3" key="1">
    <citation type="submission" date="2017-04" db="EMBL/GenBank/DDBJ databases">
        <authorList>
            <person name="Varghese N."/>
            <person name="Submissions S."/>
        </authorList>
    </citation>
    <scope>NUCLEOTIDE SEQUENCE [LARGE SCALE GENOMIC DNA]</scope>
    <source>
        <strain evidence="3">Ballard 720</strain>
    </source>
</reference>
<dbReference type="GeneID" id="95548400"/>
<keyword evidence="3" id="KW-1185">Reference proteome</keyword>
<evidence type="ECO:0000313" key="2">
    <source>
        <dbReference type="EMBL" id="SMF17926.1"/>
    </source>
</evidence>
<dbReference type="AlphaFoldDB" id="A0A1X7DMJ4"/>
<dbReference type="Proteomes" id="UP000192911">
    <property type="component" value="Unassembled WGS sequence"/>
</dbReference>
<feature type="transmembrane region" description="Helical" evidence="1">
    <location>
        <begin position="217"/>
        <end position="233"/>
    </location>
</feature>
<feature type="transmembrane region" description="Helical" evidence="1">
    <location>
        <begin position="354"/>
        <end position="372"/>
    </location>
</feature>
<gene>
    <name evidence="2" type="ORF">SAMN06295900_103390</name>
</gene>
<feature type="transmembrane region" description="Helical" evidence="1">
    <location>
        <begin position="409"/>
        <end position="430"/>
    </location>
</feature>
<evidence type="ECO:0000256" key="1">
    <source>
        <dbReference type="SAM" id="Phobius"/>
    </source>
</evidence>
<evidence type="ECO:0000313" key="3">
    <source>
        <dbReference type="Proteomes" id="UP000192911"/>
    </source>
</evidence>
<name>A0A1X7DMJ4_TRICW</name>
<dbReference type="EMBL" id="FXAH01000003">
    <property type="protein sequence ID" value="SMF17926.1"/>
    <property type="molecule type" value="Genomic_DNA"/>
</dbReference>
<dbReference type="RefSeq" id="WP_114717981.1">
    <property type="nucleotide sequence ID" value="NZ_BSQD01000003.1"/>
</dbReference>
<dbReference type="STRING" id="28094.SAMN06295900_103390"/>
<feature type="transmembrane region" description="Helical" evidence="1">
    <location>
        <begin position="65"/>
        <end position="88"/>
    </location>
</feature>
<feature type="transmembrane region" description="Helical" evidence="1">
    <location>
        <begin position="323"/>
        <end position="342"/>
    </location>
</feature>
<accession>A0A1X7DMJ4</accession>
<feature type="transmembrane region" description="Helical" evidence="1">
    <location>
        <begin position="240"/>
        <end position="260"/>
    </location>
</feature>
<organism evidence="2 3">
    <name type="scientific">Trinickia caryophylli</name>
    <name type="common">Paraburkholderia caryophylli</name>
    <dbReference type="NCBI Taxonomy" id="28094"/>
    <lineage>
        <taxon>Bacteria</taxon>
        <taxon>Pseudomonadati</taxon>
        <taxon>Pseudomonadota</taxon>
        <taxon>Betaproteobacteria</taxon>
        <taxon>Burkholderiales</taxon>
        <taxon>Burkholderiaceae</taxon>
        <taxon>Trinickia</taxon>
    </lineage>
</organism>
<keyword evidence="1" id="KW-1133">Transmembrane helix</keyword>
<feature type="transmembrane region" description="Helical" evidence="1">
    <location>
        <begin position="193"/>
        <end position="211"/>
    </location>
</feature>
<feature type="transmembrane region" description="Helical" evidence="1">
    <location>
        <begin position="143"/>
        <end position="162"/>
    </location>
</feature>